<keyword evidence="2" id="KW-0349">Heme</keyword>
<evidence type="ECO:0000313" key="11">
    <source>
        <dbReference type="Proteomes" id="UP000297065"/>
    </source>
</evidence>
<feature type="domain" description="Class III cytochrome C" evidence="9">
    <location>
        <begin position="334"/>
        <end position="422"/>
    </location>
</feature>
<evidence type="ECO:0000256" key="2">
    <source>
        <dbReference type="ARBA" id="ARBA00022617"/>
    </source>
</evidence>
<feature type="domain" description="Class III cytochrome C" evidence="9">
    <location>
        <begin position="617"/>
        <end position="697"/>
    </location>
</feature>
<evidence type="ECO:0000256" key="1">
    <source>
        <dbReference type="ARBA" id="ARBA00022448"/>
    </source>
</evidence>
<dbReference type="SUPFAM" id="SSF48695">
    <property type="entry name" value="Multiheme cytochromes"/>
    <property type="match status" value="2"/>
</dbReference>
<accession>A0A4P7UM04</accession>
<feature type="compositionally biased region" description="Low complexity" evidence="7">
    <location>
        <begin position="526"/>
        <end position="542"/>
    </location>
</feature>
<evidence type="ECO:0000256" key="3">
    <source>
        <dbReference type="ARBA" id="ARBA00022723"/>
    </source>
</evidence>
<gene>
    <name evidence="10" type="ORF">DDIC_08890</name>
</gene>
<dbReference type="GO" id="GO:0020037">
    <property type="term" value="F:heme binding"/>
    <property type="evidence" value="ECO:0007669"/>
    <property type="project" value="InterPro"/>
</dbReference>
<sequence length="708" mass="73708">MVFQIKVPKGELMQTTFSTASIYAYAMRLAVACALSAAALGCSASGALAAESAPLAGNVIYLGGQHARELKMPVVAFDHAAHAKANACVSCHAVDPGVEKNSAGLPVNIMQTPVFSAFAGVASSDQAERKLAFHAACASCHAQKGAGPAQAQCRTCHTVADAAQLPSQKPFKPQMDASLHQRHLTSGAFPAKPPKGLAEGAILAENDPQRCVACHHAKDFSPMLPPTVDSCRTCHASGPGSALATKDAAYTPPPLRAAAHEVCMKCHVSLMEQKQPHGPVDCATCHDKARFDALPRFEASPAIMTMDRPTGVLLTDKMTPPQKPLAPLYPQGSKWPTAMPAVPFDHSLHERALNCVDCHHTSVKQSCITCHTPNGDPKGKNIPLAQAMHSVTSKNSCVSCHTSLTTSAPECAGCHTPRPVSKSGSNCAFCHRAAPGVKGSMGLMLPSNLPAPQPATPAAEAATQPQTQAAHAAQQGERLAPSAILLPADTASKPADKAASTVEAPLAPTAILLPPPDKTAASNGLADKNAAKPAPADNSAAAKVLAPGVGPSAAPADSGNAADNVSDAPSLGPVSDGLPEKVRIELMSKEYRPVDFAHAQHLQKLRAAIGRKASGLQGMHAKDGLECAACHHNSPRLKPGMTPPRCVSCHPAILPAGVTTMPDGRPLLKAAYHQRCMDCHTRMKIEKPRANDCQSCHIKRDPAEAPVW</sequence>
<keyword evidence="6" id="KW-0408">Iron</keyword>
<proteinExistence type="predicted"/>
<feature type="region of interest" description="Disordered" evidence="7">
    <location>
        <begin position="444"/>
        <end position="477"/>
    </location>
</feature>
<feature type="region of interest" description="Disordered" evidence="7">
    <location>
        <begin position="508"/>
        <end position="577"/>
    </location>
</feature>
<evidence type="ECO:0000313" key="10">
    <source>
        <dbReference type="EMBL" id="QCC85988.1"/>
    </source>
</evidence>
<dbReference type="InterPro" id="IPR036280">
    <property type="entry name" value="Multihaem_cyt_sf"/>
</dbReference>
<keyword evidence="1" id="KW-0813">Transport</keyword>
<evidence type="ECO:0000256" key="4">
    <source>
        <dbReference type="ARBA" id="ARBA00022729"/>
    </source>
</evidence>
<evidence type="ECO:0000256" key="7">
    <source>
        <dbReference type="SAM" id="MobiDB-lite"/>
    </source>
</evidence>
<evidence type="ECO:0000256" key="5">
    <source>
        <dbReference type="ARBA" id="ARBA00022982"/>
    </source>
</evidence>
<feature type="signal peptide" evidence="8">
    <location>
        <begin position="1"/>
        <end position="49"/>
    </location>
</feature>
<dbReference type="Pfam" id="PF02085">
    <property type="entry name" value="Cytochrom_CIII"/>
    <property type="match status" value="3"/>
</dbReference>
<dbReference type="OrthoDB" id="9807368at2"/>
<dbReference type="EMBL" id="CP036295">
    <property type="protein sequence ID" value="QCC85988.1"/>
    <property type="molecule type" value="Genomic_DNA"/>
</dbReference>
<dbReference type="GO" id="GO:0046872">
    <property type="term" value="F:metal ion binding"/>
    <property type="evidence" value="ECO:0007669"/>
    <property type="project" value="UniProtKB-KW"/>
</dbReference>
<feature type="chain" id="PRO_5020337563" description="Class III cytochrome C domain-containing protein" evidence="8">
    <location>
        <begin position="50"/>
        <end position="708"/>
    </location>
</feature>
<evidence type="ECO:0000259" key="9">
    <source>
        <dbReference type="Pfam" id="PF02085"/>
    </source>
</evidence>
<dbReference type="GO" id="GO:0009055">
    <property type="term" value="F:electron transfer activity"/>
    <property type="evidence" value="ECO:0007669"/>
    <property type="project" value="InterPro"/>
</dbReference>
<dbReference type="Proteomes" id="UP000297065">
    <property type="component" value="Chromosome"/>
</dbReference>
<organism evidence="10 11">
    <name type="scientific">Desulfovibrio desulfuricans</name>
    <dbReference type="NCBI Taxonomy" id="876"/>
    <lineage>
        <taxon>Bacteria</taxon>
        <taxon>Pseudomonadati</taxon>
        <taxon>Thermodesulfobacteriota</taxon>
        <taxon>Desulfovibrionia</taxon>
        <taxon>Desulfovibrionales</taxon>
        <taxon>Desulfovibrionaceae</taxon>
        <taxon>Desulfovibrio</taxon>
    </lineage>
</organism>
<keyword evidence="5" id="KW-0249">Electron transport</keyword>
<name>A0A4P7UM04_DESDE</name>
<dbReference type="AlphaFoldDB" id="A0A4P7UM04"/>
<dbReference type="CDD" id="cd08168">
    <property type="entry name" value="Cytochrom_C3"/>
    <property type="match status" value="4"/>
</dbReference>
<dbReference type="PANTHER" id="PTHR35038">
    <property type="entry name" value="DISSIMILATORY SULFITE REDUCTASE SIRA"/>
    <property type="match status" value="1"/>
</dbReference>
<keyword evidence="3" id="KW-0479">Metal-binding</keyword>
<evidence type="ECO:0000256" key="8">
    <source>
        <dbReference type="SAM" id="SignalP"/>
    </source>
</evidence>
<feature type="domain" description="Class III cytochrome C" evidence="9">
    <location>
        <begin position="210"/>
        <end position="286"/>
    </location>
</feature>
<reference evidence="10 11" key="1">
    <citation type="submission" date="2019-02" db="EMBL/GenBank/DDBJ databases">
        <title>Complete Genome Sequence of Desulfovibrio desulfuricans IC1, a Sulfonate Utilizing Anaerobe.</title>
        <authorList>
            <person name="Day L.A."/>
            <person name="De Leon K.B."/>
            <person name="Wall J.D."/>
        </authorList>
    </citation>
    <scope>NUCLEOTIDE SEQUENCE [LARGE SCALE GENOMIC DNA]</scope>
    <source>
        <strain evidence="10 11">IC1</strain>
    </source>
</reference>
<dbReference type="InterPro" id="IPR020942">
    <property type="entry name" value="Cyt_c_III_dom"/>
</dbReference>
<evidence type="ECO:0000256" key="6">
    <source>
        <dbReference type="ARBA" id="ARBA00023004"/>
    </source>
</evidence>
<dbReference type="InterPro" id="IPR051829">
    <property type="entry name" value="Multiheme_Cytochr_ET"/>
</dbReference>
<dbReference type="Gene3D" id="3.90.10.10">
    <property type="entry name" value="Cytochrome C3"/>
    <property type="match status" value="4"/>
</dbReference>
<protein>
    <recommendedName>
        <fullName evidence="9">Class III cytochrome C domain-containing protein</fullName>
    </recommendedName>
</protein>
<keyword evidence="4 8" id="KW-0732">Signal</keyword>
<feature type="compositionally biased region" description="Low complexity" evidence="7">
    <location>
        <begin position="456"/>
        <end position="475"/>
    </location>
</feature>